<reference evidence="2" key="1">
    <citation type="journal article" date="2017" name="Arch. Virol.">
        <title>Complete genome sequence of shrimp hemocyte iridescent virus (SHIV) isolated from white leg shrimp, Litopenaeus vannamei.</title>
        <authorList>
            <person name="Qiu L."/>
            <person name="Chen M.M."/>
            <person name="Wang R.Y."/>
            <person name="Wan X.Y."/>
            <person name="Li C."/>
            <person name="Zhang Q.L."/>
            <person name="Dong X."/>
            <person name="Yang B."/>
            <person name="Xiang J.H."/>
            <person name="Huang J."/>
        </authorList>
    </citation>
    <scope>NUCLEOTIDE SEQUENCE [LARGE SCALE GENOMIC DNA]</scope>
    <source>
        <strain evidence="2">20141215</strain>
    </source>
</reference>
<name>A0A291B101_9VIRU</name>
<keyword evidence="1" id="KW-0472">Membrane</keyword>
<reference evidence="2" key="2">
    <citation type="journal article" date="2017" name="Sci. Rep.">
        <title>Characterization of a new member of Iridoviridae, Shrimp hemocyte iridescent virus (SHIV), found in white leg shrimp (Litopenaeus vannamei).</title>
        <authorList>
            <person name="Qiu L."/>
            <person name="Chen M.M."/>
            <person name="Wan X.Y."/>
            <person name="Li C."/>
            <person name="Zhang Q.L."/>
            <person name="Wang R.Y."/>
            <person name="Cheng D.Y."/>
            <person name="Dong X."/>
            <person name="Yang B."/>
            <person name="Wang X.H."/>
            <person name="Xiang J.H."/>
            <person name="Huang J."/>
        </authorList>
    </citation>
    <scope>NUCLEOTIDE SEQUENCE [LARGE SCALE GENOMIC DNA]</scope>
    <source>
        <strain evidence="2">20141215</strain>
    </source>
</reference>
<accession>A0A291B101</accession>
<keyword evidence="3" id="KW-1185">Reference proteome</keyword>
<dbReference type="KEGG" id="vg:65099938"/>
<keyword evidence="1" id="KW-0812">Transmembrane</keyword>
<sequence>MGNLIKGIVVIILFFSLIFVFARSFYSDPEVKTPQNEPVPKRNPVVPVPKIVDRGVDDGLLETFLDDDLLENLKDDLGIEDLNFMSSQEEDEDDIVEDIVEDKPKPQKRKVIRDVLKKSNTHIARTRGLVNRLQDGISDYENFLNERFQKK</sequence>
<dbReference type="Proteomes" id="UP000297192">
    <property type="component" value="Segment"/>
</dbReference>
<gene>
    <name evidence="2" type="primary">166L</name>
</gene>
<evidence type="ECO:0000313" key="2">
    <source>
        <dbReference type="EMBL" id="ATE87175.1"/>
    </source>
</evidence>
<organism evidence="2">
    <name type="scientific">Shrimp hemocyte iridescent virus</name>
    <dbReference type="NCBI Taxonomy" id="2039780"/>
    <lineage>
        <taxon>Viruses</taxon>
        <taxon>Varidnaviria</taxon>
        <taxon>Bamfordvirae</taxon>
        <taxon>Nucleocytoviricota</taxon>
        <taxon>Megaviricetes</taxon>
        <taxon>Pimascovirales</taxon>
        <taxon>Pimascovirales incertae sedis</taxon>
        <taxon>Iridoviridae</taxon>
        <taxon>Betairidovirinae</taxon>
        <taxon>Decapodiridovirus</taxon>
        <taxon>Decapodiridovirus litopenaeus1</taxon>
        <taxon>Decapod iridescent virus 1</taxon>
    </lineage>
</organism>
<dbReference type="EMBL" id="MF599468">
    <property type="protein sequence ID" value="ATE87175.1"/>
    <property type="molecule type" value="Genomic_DNA"/>
</dbReference>
<protein>
    <submittedName>
        <fullName evidence="2">Uncharacterized protein</fullName>
    </submittedName>
</protein>
<keyword evidence="1" id="KW-1133">Transmembrane helix</keyword>
<evidence type="ECO:0000313" key="3">
    <source>
        <dbReference type="Proteomes" id="UP000297192"/>
    </source>
</evidence>
<dbReference type="GeneID" id="65099938"/>
<proteinExistence type="predicted"/>
<dbReference type="RefSeq" id="YP_010084918.1">
    <property type="nucleotide sequence ID" value="NC_055165.1"/>
</dbReference>
<feature type="transmembrane region" description="Helical" evidence="1">
    <location>
        <begin position="7"/>
        <end position="26"/>
    </location>
</feature>
<evidence type="ECO:0000256" key="1">
    <source>
        <dbReference type="SAM" id="Phobius"/>
    </source>
</evidence>